<accession>A0ABU8RZ15</accession>
<dbReference type="RefSeq" id="WP_339588197.1">
    <property type="nucleotide sequence ID" value="NZ_JBBHJZ010000003.1"/>
</dbReference>
<protein>
    <submittedName>
        <fullName evidence="3">Alpha/beta hydrolase domain-containing protein</fullName>
    </submittedName>
</protein>
<keyword evidence="4" id="KW-1185">Reference proteome</keyword>
<dbReference type="EMBL" id="JBBHJZ010000003">
    <property type="protein sequence ID" value="MEJ5978264.1"/>
    <property type="molecule type" value="Genomic_DNA"/>
</dbReference>
<evidence type="ECO:0000259" key="2">
    <source>
        <dbReference type="Pfam" id="PF20091"/>
    </source>
</evidence>
<name>A0ABU8RZ15_9SPHN</name>
<feature type="chain" id="PRO_5046473716" evidence="1">
    <location>
        <begin position="21"/>
        <end position="497"/>
    </location>
</feature>
<gene>
    <name evidence="3" type="ORF">WG901_16550</name>
</gene>
<reference evidence="3 4" key="1">
    <citation type="submission" date="2024-03" db="EMBL/GenBank/DDBJ databases">
        <authorList>
            <person name="Jo J.-H."/>
        </authorList>
    </citation>
    <scope>NUCLEOTIDE SEQUENCE [LARGE SCALE GENOMIC DNA]</scope>
    <source>
        <strain evidence="3 4">PS1R-30</strain>
    </source>
</reference>
<evidence type="ECO:0000313" key="4">
    <source>
        <dbReference type="Proteomes" id="UP001361239"/>
    </source>
</evidence>
<dbReference type="GO" id="GO:0016787">
    <property type="term" value="F:hydrolase activity"/>
    <property type="evidence" value="ECO:0007669"/>
    <property type="project" value="UniProtKB-KW"/>
</dbReference>
<feature type="signal peptide" evidence="1">
    <location>
        <begin position="1"/>
        <end position="20"/>
    </location>
</feature>
<evidence type="ECO:0000256" key="1">
    <source>
        <dbReference type="SAM" id="SignalP"/>
    </source>
</evidence>
<proteinExistence type="predicted"/>
<feature type="domain" description="Alpha/beta hydrolase" evidence="2">
    <location>
        <begin position="26"/>
        <end position="481"/>
    </location>
</feature>
<evidence type="ECO:0000313" key="3">
    <source>
        <dbReference type="EMBL" id="MEJ5978264.1"/>
    </source>
</evidence>
<keyword evidence="1" id="KW-0732">Signal</keyword>
<keyword evidence="3" id="KW-0378">Hydrolase</keyword>
<organism evidence="3 4">
    <name type="scientific">Novosphingobium anseongense</name>
    <dbReference type="NCBI Taxonomy" id="3133436"/>
    <lineage>
        <taxon>Bacteria</taxon>
        <taxon>Pseudomonadati</taxon>
        <taxon>Pseudomonadota</taxon>
        <taxon>Alphaproteobacteria</taxon>
        <taxon>Sphingomonadales</taxon>
        <taxon>Sphingomonadaceae</taxon>
        <taxon>Novosphingobium</taxon>
    </lineage>
</organism>
<dbReference type="Pfam" id="PF20091">
    <property type="entry name" value="Abhydrolase_10"/>
    <property type="match status" value="1"/>
</dbReference>
<comment type="caution">
    <text evidence="3">The sequence shown here is derived from an EMBL/GenBank/DDBJ whole genome shotgun (WGS) entry which is preliminary data.</text>
</comment>
<dbReference type="Proteomes" id="UP001361239">
    <property type="component" value="Unassembled WGS sequence"/>
</dbReference>
<dbReference type="InterPro" id="IPR045394">
    <property type="entry name" value="Abhydrolase_dom"/>
</dbReference>
<sequence>MRLIASLALGLAALGSTARAAEPRWTGPIAETSASRIFAPAVLAGTREDAALKAAGYVQEEWLLAGEANIYGENPDGSLSVRQAEVPYTTRLVILRPRDRSKFNGVVQLGFNHPQLAGVQWGRIDSHVLRSGSAYALLVIGGDAGTRARSTAQWPVTTPKLFAWYDPARYAAFRWPEDDGIRWDVMGQTAALLRDPGASGPLAGWPVRHVYMSGWSFLGSTIRSWINFGFHERYRRADGSPAIDGYLIGISAGSVPQGHTPLNSTDPEKDRRRDLLRVIDRPVIELTSEMEAITNVNPQRAESDAVAGGHRIYELGGVSHGDSGVAGQVRAVSLQLKARDHPAVEAPVTCSVAETDVPMRDVAQAALVNLNRWVETGQAPPRASRLQVAAGGKDYVRDGFGNPVGGVRAAQLDLPLVRYAEPPADLCGGKIPRRSLRRLPVDPALLRQAYPGGRAEYLAKFRARQAELVAQGWLAAEDARAETATVERYAAAAFPGK</sequence>